<keyword evidence="3" id="KW-0862">Zinc</keyword>
<dbReference type="OrthoDB" id="128536at2759"/>
<evidence type="ECO:0000313" key="6">
    <source>
        <dbReference type="EnsemblMetazoa" id="XP_016986539.1"/>
    </source>
</evidence>
<organism evidence="8">
    <name type="scientific">Drosophila rhopaloa</name>
    <name type="common">Fruit fly</name>
    <dbReference type="NCBI Taxonomy" id="1041015"/>
    <lineage>
        <taxon>Eukaryota</taxon>
        <taxon>Metazoa</taxon>
        <taxon>Ecdysozoa</taxon>
        <taxon>Arthropoda</taxon>
        <taxon>Hexapoda</taxon>
        <taxon>Insecta</taxon>
        <taxon>Pterygota</taxon>
        <taxon>Neoptera</taxon>
        <taxon>Endopterygota</taxon>
        <taxon>Diptera</taxon>
        <taxon>Brachycera</taxon>
        <taxon>Muscomorpha</taxon>
        <taxon>Ephydroidea</taxon>
        <taxon>Drosophilidae</taxon>
        <taxon>Drosophila</taxon>
        <taxon>Sophophora</taxon>
    </lineage>
</organism>
<reference evidence="6" key="3">
    <citation type="submission" date="2025-05" db="UniProtKB">
        <authorList>
            <consortium name="EnsemblMetazoa"/>
        </authorList>
    </citation>
    <scope>IDENTIFICATION</scope>
</reference>
<gene>
    <name evidence="8" type="primary">LOC108049755</name>
    <name evidence="6" type="synonym">108049755</name>
</gene>
<evidence type="ECO:0000256" key="1">
    <source>
        <dbReference type="ARBA" id="ARBA00022694"/>
    </source>
</evidence>
<dbReference type="Pfam" id="PF04032">
    <property type="entry name" value="Rpr2"/>
    <property type="match status" value="1"/>
</dbReference>
<evidence type="ECO:0000256" key="3">
    <source>
        <dbReference type="ARBA" id="ARBA00022833"/>
    </source>
</evidence>
<dbReference type="GO" id="GO:0008033">
    <property type="term" value="P:tRNA processing"/>
    <property type="evidence" value="ECO:0007669"/>
    <property type="project" value="UniProtKB-KW"/>
</dbReference>
<keyword evidence="2" id="KW-0479">Metal-binding</keyword>
<dbReference type="AlphaFoldDB" id="A0A6P4FBP5"/>
<dbReference type="RefSeq" id="XP_016986539.1">
    <property type="nucleotide sequence ID" value="XM_017131050.1"/>
</dbReference>
<dbReference type="CTD" id="79897"/>
<dbReference type="Proteomes" id="UP001652680">
    <property type="component" value="Unassembled WGS sequence"/>
</dbReference>
<feature type="region of interest" description="Disordered" evidence="5">
    <location>
        <begin position="82"/>
        <end position="134"/>
    </location>
</feature>
<dbReference type="EnsemblMetazoa" id="XM_017131050.2">
    <property type="protein sequence ID" value="XP_016986539.1"/>
    <property type="gene ID" value="LOC108049755"/>
</dbReference>
<sequence>MTKDNKKKLLAQRHVYSRMNFLFQASNLMAEGNQAKLAAYYGKVCRNVGTKTVMHMAPALKRSLCRRCSLPLLPGVNAELQVAGEPKHPKGATPPEASSNGEAKTKKKRHRRRRKKPEKSDETKESRTSSGPPETERICLFLECSLCQSRRSFPADNRGDCWLEQPQSVVQVVSLPGENGQR</sequence>
<evidence type="ECO:0000256" key="4">
    <source>
        <dbReference type="ARBA" id="ARBA00038402"/>
    </source>
</evidence>
<keyword evidence="7" id="KW-1185">Reference proteome</keyword>
<evidence type="ECO:0000313" key="8">
    <source>
        <dbReference type="RefSeq" id="XP_016986539.1"/>
    </source>
</evidence>
<feature type="compositionally biased region" description="Basic and acidic residues" evidence="5">
    <location>
        <begin position="118"/>
        <end position="127"/>
    </location>
</feature>
<proteinExistence type="inferred from homology"/>
<dbReference type="GO" id="GO:0005655">
    <property type="term" value="C:nucleolar ribonuclease P complex"/>
    <property type="evidence" value="ECO:0007669"/>
    <property type="project" value="TreeGrafter"/>
</dbReference>
<accession>A0A6P4FBP5</accession>
<evidence type="ECO:0000256" key="2">
    <source>
        <dbReference type="ARBA" id="ARBA00022723"/>
    </source>
</evidence>
<dbReference type="GO" id="GO:0046872">
    <property type="term" value="F:metal ion binding"/>
    <property type="evidence" value="ECO:0007669"/>
    <property type="project" value="UniProtKB-KW"/>
</dbReference>
<dbReference type="InterPro" id="IPR007175">
    <property type="entry name" value="Rpr2/Snm1/Rpp21"/>
</dbReference>
<name>A0A6P4FBP5_DRORH</name>
<dbReference type="PANTHER" id="PTHR14742">
    <property type="entry name" value="RIBONUCLEASE P SUBUNIT P21"/>
    <property type="match status" value="1"/>
</dbReference>
<evidence type="ECO:0000313" key="7">
    <source>
        <dbReference type="Proteomes" id="UP001652680"/>
    </source>
</evidence>
<reference evidence="8" key="2">
    <citation type="submission" date="2025-04" db="UniProtKB">
        <authorList>
            <consortium name="RefSeq"/>
        </authorList>
    </citation>
    <scope>IDENTIFICATION</scope>
</reference>
<feature type="compositionally biased region" description="Basic residues" evidence="5">
    <location>
        <begin position="105"/>
        <end position="117"/>
    </location>
</feature>
<evidence type="ECO:0000256" key="5">
    <source>
        <dbReference type="SAM" id="MobiDB-lite"/>
    </source>
</evidence>
<dbReference type="PANTHER" id="PTHR14742:SF0">
    <property type="entry name" value="RIBONUCLEASE P PROTEIN SUBUNIT P21"/>
    <property type="match status" value="1"/>
</dbReference>
<reference evidence="7" key="1">
    <citation type="journal article" date="2021" name="Elife">
        <title>Highly contiguous assemblies of 101 drosophilid genomes.</title>
        <authorList>
            <person name="Kim B.Y."/>
            <person name="Wang J.R."/>
            <person name="Miller D.E."/>
            <person name="Barmina O."/>
            <person name="Delaney E."/>
            <person name="Thompson A."/>
            <person name="Comeault A.A."/>
            <person name="Peede D."/>
            <person name="D'Agostino E.R."/>
            <person name="Pelaez J."/>
            <person name="Aguilar J.M."/>
            <person name="Haji D."/>
            <person name="Matsunaga T."/>
            <person name="Armstrong E.E."/>
            <person name="Zych M."/>
            <person name="Ogawa Y."/>
            <person name="Stamenkovic-Radak M."/>
            <person name="Jelic M."/>
            <person name="Veselinovic M.S."/>
            <person name="Tanaskovic M."/>
            <person name="Eric P."/>
            <person name="Gao J.J."/>
            <person name="Katoh T.K."/>
            <person name="Toda M.J."/>
            <person name="Watabe H."/>
            <person name="Watada M."/>
            <person name="Davis J.S."/>
            <person name="Moyle L.C."/>
            <person name="Manoli G."/>
            <person name="Bertolini E."/>
            <person name="Kostal V."/>
            <person name="Hawley R.S."/>
            <person name="Takahashi A."/>
            <person name="Jones C.D."/>
            <person name="Price D.K."/>
            <person name="Whiteman N."/>
            <person name="Kopp A."/>
            <person name="Matute D.R."/>
            <person name="Petrov D.A."/>
        </authorList>
    </citation>
    <scope>NUCLEOTIDE SEQUENCE [LARGE SCALE GENOMIC DNA]</scope>
</reference>
<protein>
    <submittedName>
        <fullName evidence="8">Uncharacterized protein LOC108049755</fullName>
    </submittedName>
</protein>
<keyword evidence="1" id="KW-0819">tRNA processing</keyword>
<dbReference type="GeneID" id="108049755"/>
<comment type="similarity">
    <text evidence="4">Belongs to the eukaryotic/archaeal RNase P protein component 4 family.</text>
</comment>